<keyword evidence="3" id="KW-1185">Reference proteome</keyword>
<comment type="caution">
    <text evidence="2">The sequence shown here is derived from an EMBL/GenBank/DDBJ whole genome shotgun (WGS) entry which is preliminary data.</text>
</comment>
<evidence type="ECO:0000256" key="1">
    <source>
        <dbReference type="SAM" id="MobiDB-lite"/>
    </source>
</evidence>
<name>A0ABW2RRT7_9NOCA</name>
<evidence type="ECO:0000313" key="2">
    <source>
        <dbReference type="EMBL" id="MFC7446514.1"/>
    </source>
</evidence>
<feature type="compositionally biased region" description="Basic and acidic residues" evidence="1">
    <location>
        <begin position="56"/>
        <end position="67"/>
    </location>
</feature>
<dbReference type="EMBL" id="JBHTCS010000001">
    <property type="protein sequence ID" value="MFC7446514.1"/>
    <property type="molecule type" value="Genomic_DNA"/>
</dbReference>
<organism evidence="2 3">
    <name type="scientific">Rhodococcus daqingensis</name>
    <dbReference type="NCBI Taxonomy" id="2479363"/>
    <lineage>
        <taxon>Bacteria</taxon>
        <taxon>Bacillati</taxon>
        <taxon>Actinomycetota</taxon>
        <taxon>Actinomycetes</taxon>
        <taxon>Mycobacteriales</taxon>
        <taxon>Nocardiaceae</taxon>
        <taxon>Rhodococcus</taxon>
    </lineage>
</organism>
<gene>
    <name evidence="2" type="ORF">ACFQS9_01280</name>
</gene>
<evidence type="ECO:0000313" key="3">
    <source>
        <dbReference type="Proteomes" id="UP001596484"/>
    </source>
</evidence>
<feature type="compositionally biased region" description="Basic and acidic residues" evidence="1">
    <location>
        <begin position="8"/>
        <end position="18"/>
    </location>
</feature>
<reference evidence="3" key="1">
    <citation type="journal article" date="2019" name="Int. J. Syst. Evol. Microbiol.">
        <title>The Global Catalogue of Microorganisms (GCM) 10K type strain sequencing project: providing services to taxonomists for standard genome sequencing and annotation.</title>
        <authorList>
            <consortium name="The Broad Institute Genomics Platform"/>
            <consortium name="The Broad Institute Genome Sequencing Center for Infectious Disease"/>
            <person name="Wu L."/>
            <person name="Ma J."/>
        </authorList>
    </citation>
    <scope>NUCLEOTIDE SEQUENCE [LARGE SCALE GENOMIC DNA]</scope>
    <source>
        <strain evidence="3">ICMP 19430</strain>
    </source>
</reference>
<protein>
    <submittedName>
        <fullName evidence="2">Uncharacterized protein</fullName>
    </submittedName>
</protein>
<feature type="region of interest" description="Disordered" evidence="1">
    <location>
        <begin position="51"/>
        <end position="76"/>
    </location>
</feature>
<dbReference type="RefSeq" id="WP_378400745.1">
    <property type="nucleotide sequence ID" value="NZ_JBHTCS010000001.1"/>
</dbReference>
<proteinExistence type="predicted"/>
<accession>A0ABW2RRT7</accession>
<sequence>MTRITHIRRTEATDDDGHITIPAHVDGHPGSLTLTEHDAVELFRALAAIYNGHQSQHPDPRQRTERRGPHRPWSTG</sequence>
<feature type="region of interest" description="Disordered" evidence="1">
    <location>
        <begin position="1"/>
        <end position="21"/>
    </location>
</feature>
<dbReference type="Proteomes" id="UP001596484">
    <property type="component" value="Unassembled WGS sequence"/>
</dbReference>